<dbReference type="SMART" id="SM00270">
    <property type="entry name" value="ChtBD1"/>
    <property type="match status" value="1"/>
</dbReference>
<evidence type="ECO:0000259" key="12">
    <source>
        <dbReference type="PROSITE" id="PS50941"/>
    </source>
</evidence>
<evidence type="ECO:0000256" key="1">
    <source>
        <dbReference type="ARBA" id="ARBA00006962"/>
    </source>
</evidence>
<dbReference type="Gene3D" id="3.30.60.10">
    <property type="entry name" value="Endochitinase-like"/>
    <property type="match status" value="1"/>
</dbReference>
<dbReference type="GO" id="GO:0008061">
    <property type="term" value="F:chitin binding"/>
    <property type="evidence" value="ECO:0007669"/>
    <property type="project" value="UniProtKB-UniRule"/>
</dbReference>
<feature type="domain" description="Chitin-binding type-1" evidence="12">
    <location>
        <begin position="1431"/>
        <end position="1479"/>
    </location>
</feature>
<reference evidence="14 15" key="1">
    <citation type="submission" date="2019-03" db="EMBL/GenBank/DDBJ databases">
        <title>Sequencing 25 genomes of Wallemia mellicola.</title>
        <authorList>
            <person name="Gostincar C."/>
        </authorList>
    </citation>
    <scope>NUCLEOTIDE SEQUENCE [LARGE SCALE GENOMIC DNA]</scope>
    <source>
        <strain evidence="14 15">EXF-6152</strain>
    </source>
</reference>
<dbReference type="PANTHER" id="PTHR48050">
    <property type="entry name" value="STEROL 3-BETA-GLUCOSYLTRANSFERASE"/>
    <property type="match status" value="1"/>
</dbReference>
<feature type="compositionally biased region" description="Basic and acidic residues" evidence="10">
    <location>
        <begin position="534"/>
        <end position="548"/>
    </location>
</feature>
<dbReference type="InterPro" id="IPR010610">
    <property type="entry name" value="EryCIII-like_C"/>
</dbReference>
<keyword evidence="4" id="KW-0328">Glycosyltransferase</keyword>
<dbReference type="Pfam" id="PF06722">
    <property type="entry name" value="EryCIII-like_C"/>
    <property type="match status" value="1"/>
</dbReference>
<comment type="catalytic activity">
    <reaction evidence="7">
        <text>ergosterol + UDP-alpha-D-glucose = ergosteryl 3-beta-D-glucoside + UDP + H(+)</text>
        <dbReference type="Rhea" id="RHEA:61836"/>
        <dbReference type="ChEBI" id="CHEBI:15378"/>
        <dbReference type="ChEBI" id="CHEBI:16933"/>
        <dbReference type="ChEBI" id="CHEBI:52973"/>
        <dbReference type="ChEBI" id="CHEBI:58223"/>
        <dbReference type="ChEBI" id="CHEBI:58885"/>
    </reaction>
    <physiologicalReaction direction="left-to-right" evidence="7">
        <dbReference type="Rhea" id="RHEA:61837"/>
    </physiologicalReaction>
</comment>
<evidence type="ECO:0000259" key="11">
    <source>
        <dbReference type="PROSITE" id="PS50003"/>
    </source>
</evidence>
<dbReference type="InterPro" id="IPR000757">
    <property type="entry name" value="Beta-glucanase-like"/>
</dbReference>
<dbReference type="InterPro" id="IPR004276">
    <property type="entry name" value="GlycoTrans_28_N"/>
</dbReference>
<comment type="catalytic activity">
    <reaction evidence="8">
        <text>a sterol + UDP-alpha-D-glucose = a sterol 3-beta-D-glucoside + UDP + H(+)</text>
        <dbReference type="Rhea" id="RHEA:22724"/>
        <dbReference type="ChEBI" id="CHEBI:15378"/>
        <dbReference type="ChEBI" id="CHEBI:15889"/>
        <dbReference type="ChEBI" id="CHEBI:37424"/>
        <dbReference type="ChEBI" id="CHEBI:58223"/>
        <dbReference type="ChEBI" id="CHEBI:58885"/>
        <dbReference type="EC" id="2.4.1.173"/>
    </reaction>
    <physiologicalReaction direction="left-to-right" evidence="8">
        <dbReference type="Rhea" id="RHEA:22725"/>
    </physiologicalReaction>
</comment>
<dbReference type="Pfam" id="PF03033">
    <property type="entry name" value="Glyco_transf_28"/>
    <property type="match status" value="1"/>
</dbReference>
<organism evidence="14 15">
    <name type="scientific">Wallemia mellicola</name>
    <dbReference type="NCBI Taxonomy" id="1708541"/>
    <lineage>
        <taxon>Eukaryota</taxon>
        <taxon>Fungi</taxon>
        <taxon>Dikarya</taxon>
        <taxon>Basidiomycota</taxon>
        <taxon>Wallemiomycotina</taxon>
        <taxon>Wallemiomycetes</taxon>
        <taxon>Wallemiales</taxon>
        <taxon>Wallemiaceae</taxon>
        <taxon>Wallemia</taxon>
    </lineage>
</organism>
<dbReference type="Gene3D" id="2.30.29.30">
    <property type="entry name" value="Pleckstrin-homology domain (PH domain)/Phosphotyrosine-binding domain (PTB)"/>
    <property type="match status" value="1"/>
</dbReference>
<dbReference type="InterPro" id="IPR013320">
    <property type="entry name" value="ConA-like_dom_sf"/>
</dbReference>
<keyword evidence="3 9" id="KW-0147">Chitin-binding</keyword>
<dbReference type="PROSITE" id="PS51762">
    <property type="entry name" value="GH16_2"/>
    <property type="match status" value="1"/>
</dbReference>
<dbReference type="PROSITE" id="PS50941">
    <property type="entry name" value="CHIT_BIND_I_2"/>
    <property type="match status" value="1"/>
</dbReference>
<evidence type="ECO:0000256" key="3">
    <source>
        <dbReference type="ARBA" id="ARBA00022669"/>
    </source>
</evidence>
<dbReference type="EMBL" id="SPRC01000019">
    <property type="protein sequence ID" value="TIB80057.1"/>
    <property type="molecule type" value="Genomic_DNA"/>
</dbReference>
<dbReference type="InterPro" id="IPR036861">
    <property type="entry name" value="Endochitinase-like_sf"/>
</dbReference>
<accession>A0A4T0MBB6</accession>
<protein>
    <recommendedName>
        <fullName evidence="2">sterol 3beta-glucosyltransferase</fullName>
        <ecNumber evidence="2">2.4.1.173</ecNumber>
    </recommendedName>
    <alternativeName>
        <fullName evidence="6">Autophagy-related protein 26</fullName>
    </alternativeName>
</protein>
<feature type="compositionally biased region" description="Basic residues" evidence="10">
    <location>
        <begin position="553"/>
        <end position="562"/>
    </location>
</feature>
<dbReference type="CDD" id="cd03784">
    <property type="entry name" value="GT1_Gtf-like"/>
    <property type="match status" value="1"/>
</dbReference>
<feature type="domain" description="PH" evidence="11">
    <location>
        <begin position="622"/>
        <end position="716"/>
    </location>
</feature>
<dbReference type="GO" id="GO:0004553">
    <property type="term" value="F:hydrolase activity, hydrolyzing O-glycosyl compounds"/>
    <property type="evidence" value="ECO:0007669"/>
    <property type="project" value="InterPro"/>
</dbReference>
<dbReference type="InterPro" id="IPR050426">
    <property type="entry name" value="Glycosyltransferase_28"/>
</dbReference>
<dbReference type="FunFam" id="3.40.50.2000:FF:000029">
    <property type="entry name" value="Sterol 3-beta-glucosyltransferase"/>
    <property type="match status" value="1"/>
</dbReference>
<dbReference type="InterPro" id="IPR048066">
    <property type="entry name" value="ATG26_PH_GRAM1"/>
</dbReference>
<evidence type="ECO:0000256" key="10">
    <source>
        <dbReference type="SAM" id="MobiDB-lite"/>
    </source>
</evidence>
<dbReference type="InterPro" id="IPR001849">
    <property type="entry name" value="PH_domain"/>
</dbReference>
<keyword evidence="5 14" id="KW-0808">Transferase</keyword>
<comment type="similarity">
    <text evidence="1">Belongs to the glycosyltransferase 28 family.</text>
</comment>
<comment type="caution">
    <text evidence="14">The sequence shown here is derived from an EMBL/GenBank/DDBJ whole genome shotgun (WGS) entry which is preliminary data.</text>
</comment>
<gene>
    <name evidence="14" type="ORF">E3Q22_02181</name>
</gene>
<dbReference type="SUPFAM" id="SSF49899">
    <property type="entry name" value="Concanavalin A-like lectins/glucanases"/>
    <property type="match status" value="1"/>
</dbReference>
<dbReference type="Pfam" id="PF09350">
    <property type="entry name" value="DJC28_CD"/>
    <property type="match status" value="1"/>
</dbReference>
<dbReference type="SUPFAM" id="SSF57016">
    <property type="entry name" value="Plant lectins/antimicrobial peptides"/>
    <property type="match status" value="1"/>
</dbReference>
<sequence>MRYTAILLEKSAAQKLLRDAIREETKSSTERKAFRLSDHDSELHSANAWDGDEHPQDTSLRMLLDAKKPLRSGNKGLYGESRLKTIQKPTHTDNLIPSDPSYQTWDATYVAPSHASGSQRPAIYRVRNTAEIQALQKIQSMDLDSRTKAHIRNTKKSKAKVRRISNAREGALDYSLTGSLDDVEKTGYTKARPQNIQAWNSHIEDQIQVAQRNGKFSNLPGRGKPLASLNEENAFISRDEQILNRLISRQGVVPPFVEMQMSVERETTSFRNYLREEIVKRALVDLPNYSSDDVVCSYRDQVWEDRNVSYHNILIDRVNSIIKSYNAIAPAFSRRGLLVLETEMKNAREEALPVIINRLRHPRATSKPAKQDKKPSTLIGRIHEQQKSTEESNETESKTNKSEENVEDVVNTSNSAADSNKEYSQSTPPNEILTQQGTTSAFLTPPNSWRGDVNMRMGTQSLIQVIQAFAHHADDDSNDDDEDAQEDTQDHRVFDMYSSLNTVHNKPQTHLHESMSTSMSGTPHESQDEDEEAGSDRSAHSDDSELTRMRSQSLKKKSTQRRRNLSKKLSEIFDLDGQEDIKAEYRCSLLGSSYRPLLEGFLYSTNSFLCFFAHVPTLERNNVVKTGPIGKRTLRTRRVIRYWLALKDDVLSWFGSAIDPYFPVGNVALRYAIRCVTVKNSDREFTIFTSERKFTFLADSKTGRNEWVKVIRKGMFRSQNESGSFKLVIPYDHVINVERSSNLEFADSISVSFINNEDGADCYYFDHFRDSVAESDDEFEEVGSDFSVLEHSAGMEDILKVEEEVQRKFNDYFALPGEKILGHFNCALSFQIWSRTKMILPLNDLQAVQPHKPLRFSFHGLIMIIHRHEELFLEFTTSNRRDACEKLLNTQLDKIFRSASIQQTQSSKGLQEAQIIEDLSLSYRHPSLTAPVLGEEGVSPSTGDVQPYIALCKGLIKEGHHCRIATHLEYKDWIENYGIEHREVGGDPAELMQICVEHGTFTLSFLREGLFKFRSWLDDLLKCSWEACQGSDLLIESPSAMAGIHIAEALQIPYFRAFTMTWTRTRAYPHAFAVPESRMGGSYNWMTYTLFDQVFWRAISGQVNRWRRSTLGLTGTNLQRLAQHKVPFLYCISPTLVPKPLDWNEWIHVTGYWFLDSITPENSENSENDNNGKWDAPAGLLEFIAQGRSLNKKIVYIGFGSIVVSDPDEMTKCVVEAISQADVYAVLSKGWSDRMHTGKKEEKLLFPPSIFSIDTIDHAKLFPMIDAAVHHGGSGTTGASLRAGLPTVIKPFFGDQFFNADRVEATGVGSSVRKLTVETLSKALKTATTDEKQIANAKTVGEKIRNENGVANAIECLYRYMDYASTVITTRAHENLQHDDGIDAQDIEDDDDWSLPSETFSEDEAQRSMGVLSLATNIDLVTAIQIRSGVKIDCCSAATGLTCPEKNPCCSEFGHCGDTVAHCRGGCDPRVSAPNACSNVPICEDLEIKAFDRTAWSRVTQKPEDYDGEADQYDFTLDKGDITREENMLTMIMDEDNKGTRLSSTRYMLYGEFNARMRVTGTNGVISTMILMSDIHDEVDWEFVGAKTGEGQSNYYYQGVTDYTNGDTHKFPTDGQFHDFGFNWQEDKLEWKIDGQVVRTLRKDDTVGWDKKAHYPESPSRLQFSVWPSGIEDVSPGSFEWGGGKIDWSKGPFKATIQSISIKCGQSSEVPIGPDDISWEYNNQTSSQIAFQASPEPYKASSGGSSLHVSSPFTLMLSLSFALLYLVI</sequence>
<dbReference type="Pfam" id="PF00722">
    <property type="entry name" value="Glyco_hydro_16"/>
    <property type="match status" value="1"/>
</dbReference>
<dbReference type="GO" id="GO:0016125">
    <property type="term" value="P:sterol metabolic process"/>
    <property type="evidence" value="ECO:0007669"/>
    <property type="project" value="TreeGrafter"/>
</dbReference>
<name>A0A4T0MBB6_9BASI</name>
<dbReference type="InterPro" id="IPR001002">
    <property type="entry name" value="Chitin-bd_1"/>
</dbReference>
<dbReference type="InterPro" id="IPR004182">
    <property type="entry name" value="GRAM"/>
</dbReference>
<dbReference type="InterPro" id="IPR011993">
    <property type="entry name" value="PH-like_dom_sf"/>
</dbReference>
<dbReference type="PANTHER" id="PTHR48050:SF25">
    <property type="entry name" value="STEROL 3-BETA-GLUCOSYLTRANSFERASE"/>
    <property type="match status" value="1"/>
</dbReference>
<evidence type="ECO:0000313" key="15">
    <source>
        <dbReference type="Proteomes" id="UP000310685"/>
    </source>
</evidence>
<dbReference type="CDD" id="cd13215">
    <property type="entry name" value="PH-GRAM1_AGT26"/>
    <property type="match status" value="1"/>
</dbReference>
<dbReference type="SUPFAM" id="SSF53756">
    <property type="entry name" value="UDP-Glycosyltransferase/glycogen phosphorylase"/>
    <property type="match status" value="1"/>
</dbReference>
<proteinExistence type="inferred from homology"/>
<feature type="compositionally biased region" description="Polar residues" evidence="10">
    <location>
        <begin position="410"/>
        <end position="447"/>
    </location>
</feature>
<feature type="region of interest" description="Disordered" evidence="10">
    <location>
        <begin position="507"/>
        <end position="562"/>
    </location>
</feature>
<feature type="compositionally biased region" description="Polar residues" evidence="10">
    <location>
        <begin position="507"/>
        <end position="524"/>
    </location>
</feature>
<feature type="disulfide bond" evidence="9">
    <location>
        <begin position="1449"/>
        <end position="1463"/>
    </location>
</feature>
<dbReference type="Proteomes" id="UP000310685">
    <property type="component" value="Unassembled WGS sequence"/>
</dbReference>
<evidence type="ECO:0000256" key="8">
    <source>
        <dbReference type="ARBA" id="ARBA00049453"/>
    </source>
</evidence>
<evidence type="ECO:0000256" key="2">
    <source>
        <dbReference type="ARBA" id="ARBA00012650"/>
    </source>
</evidence>
<evidence type="ECO:0000256" key="6">
    <source>
        <dbReference type="ARBA" id="ARBA00029843"/>
    </source>
</evidence>
<dbReference type="InterPro" id="IPR002213">
    <property type="entry name" value="UDP_glucos_trans"/>
</dbReference>
<evidence type="ECO:0000256" key="7">
    <source>
        <dbReference type="ARBA" id="ARBA00047886"/>
    </source>
</evidence>
<dbReference type="SUPFAM" id="SSF50729">
    <property type="entry name" value="PH domain-like"/>
    <property type="match status" value="1"/>
</dbReference>
<dbReference type="Gene3D" id="2.60.120.200">
    <property type="match status" value="1"/>
</dbReference>
<dbReference type="InterPro" id="IPR018961">
    <property type="entry name" value="DnaJ_homolog_subfam-C_membr-28"/>
</dbReference>
<evidence type="ECO:0000313" key="14">
    <source>
        <dbReference type="EMBL" id="TIB80057.1"/>
    </source>
</evidence>
<evidence type="ECO:0000256" key="5">
    <source>
        <dbReference type="ARBA" id="ARBA00022679"/>
    </source>
</evidence>
<keyword evidence="9" id="KW-1015">Disulfide bond</keyword>
<dbReference type="Pfam" id="PF02893">
    <property type="entry name" value="GRAM"/>
    <property type="match status" value="1"/>
</dbReference>
<evidence type="ECO:0000259" key="13">
    <source>
        <dbReference type="PROSITE" id="PS51762"/>
    </source>
</evidence>
<dbReference type="GO" id="GO:0005975">
    <property type="term" value="P:carbohydrate metabolic process"/>
    <property type="evidence" value="ECO:0007669"/>
    <property type="project" value="InterPro"/>
</dbReference>
<evidence type="ECO:0000256" key="4">
    <source>
        <dbReference type="ARBA" id="ARBA00022676"/>
    </source>
</evidence>
<dbReference type="GO" id="GO:0016906">
    <property type="term" value="F:sterol 3-beta-glucosyltransferase activity"/>
    <property type="evidence" value="ECO:0007669"/>
    <property type="project" value="UniProtKB-EC"/>
</dbReference>
<evidence type="ECO:0000256" key="9">
    <source>
        <dbReference type="PROSITE-ProRule" id="PRU00261"/>
    </source>
</evidence>
<feature type="compositionally biased region" description="Basic and acidic residues" evidence="10">
    <location>
        <begin position="369"/>
        <end position="404"/>
    </location>
</feature>
<dbReference type="FunFam" id="3.40.50.2000:FF:000009">
    <property type="entry name" value="Sterol 3-beta-glucosyltransferase UGT80A2"/>
    <property type="match status" value="1"/>
</dbReference>
<dbReference type="EC" id="2.4.1.173" evidence="2"/>
<dbReference type="SMART" id="SM00233">
    <property type="entry name" value="PH"/>
    <property type="match status" value="1"/>
</dbReference>
<feature type="region of interest" description="Disordered" evidence="10">
    <location>
        <begin position="362"/>
        <end position="454"/>
    </location>
</feature>
<dbReference type="Gene3D" id="3.40.50.2000">
    <property type="entry name" value="Glycogen Phosphorylase B"/>
    <property type="match status" value="2"/>
</dbReference>
<comment type="caution">
    <text evidence="9">Lacks conserved residue(s) required for the propagation of feature annotation.</text>
</comment>
<dbReference type="PROSITE" id="PS50003">
    <property type="entry name" value="PH_DOMAIN"/>
    <property type="match status" value="1"/>
</dbReference>
<feature type="domain" description="GH16" evidence="13">
    <location>
        <begin position="1499"/>
        <end position="1697"/>
    </location>
</feature>